<keyword evidence="3" id="KW-1185">Reference proteome</keyword>
<feature type="compositionally biased region" description="Low complexity" evidence="1">
    <location>
        <begin position="99"/>
        <end position="112"/>
    </location>
</feature>
<dbReference type="EMBL" id="GG745360">
    <property type="protein sequence ID" value="KNE69222.1"/>
    <property type="molecule type" value="Genomic_DNA"/>
</dbReference>
<feature type="non-terminal residue" evidence="2">
    <location>
        <position position="1"/>
    </location>
</feature>
<protein>
    <submittedName>
        <fullName evidence="2">Uncharacterized protein</fullName>
    </submittedName>
</protein>
<gene>
    <name evidence="2" type="ORF">AMAG_13612</name>
</gene>
<dbReference type="STRING" id="578462.A0A0L0T3C0"/>
<evidence type="ECO:0000256" key="1">
    <source>
        <dbReference type="SAM" id="MobiDB-lite"/>
    </source>
</evidence>
<feature type="compositionally biased region" description="Low complexity" evidence="1">
    <location>
        <begin position="131"/>
        <end position="147"/>
    </location>
</feature>
<evidence type="ECO:0000313" key="2">
    <source>
        <dbReference type="EMBL" id="KNE69222.1"/>
    </source>
</evidence>
<dbReference type="AlphaFoldDB" id="A0A0L0T3C0"/>
<sequence length="174" mass="18165">MVVGNGGIALELLNEIRRIPIVWAIKDNYLGNTFLDAEASAFFEPHLFTQNEPIYSRILAASPAQSLASPPALAPVRANSARPLPAKPQSPPPAACDGVTDPAAPVTSATPASRKRKNRISVASPPDASSRRATPATPAAPGASLGPVWRASLVLPPPPVHAGFSDSDLVIERE</sequence>
<feature type="compositionally biased region" description="Pro residues" evidence="1">
    <location>
        <begin position="85"/>
        <end position="94"/>
    </location>
</feature>
<dbReference type="Proteomes" id="UP000054350">
    <property type="component" value="Unassembled WGS sequence"/>
</dbReference>
<name>A0A0L0T3C0_ALLM3</name>
<feature type="region of interest" description="Disordered" evidence="1">
    <location>
        <begin position="70"/>
        <end position="174"/>
    </location>
</feature>
<dbReference type="VEuPathDB" id="FungiDB:AMAG_13612"/>
<reference evidence="3" key="2">
    <citation type="submission" date="2009-11" db="EMBL/GenBank/DDBJ databases">
        <title>The Genome Sequence of Allomyces macrogynus strain ATCC 38327.</title>
        <authorList>
            <consortium name="The Broad Institute Genome Sequencing Platform"/>
            <person name="Russ C."/>
            <person name="Cuomo C."/>
            <person name="Shea T."/>
            <person name="Young S.K."/>
            <person name="Zeng Q."/>
            <person name="Koehrsen M."/>
            <person name="Haas B."/>
            <person name="Borodovsky M."/>
            <person name="Guigo R."/>
            <person name="Alvarado L."/>
            <person name="Berlin A."/>
            <person name="Borenstein D."/>
            <person name="Chen Z."/>
            <person name="Engels R."/>
            <person name="Freedman E."/>
            <person name="Gellesch M."/>
            <person name="Goldberg J."/>
            <person name="Griggs A."/>
            <person name="Gujja S."/>
            <person name="Heiman D."/>
            <person name="Hepburn T."/>
            <person name="Howarth C."/>
            <person name="Jen D."/>
            <person name="Larson L."/>
            <person name="Lewis B."/>
            <person name="Mehta T."/>
            <person name="Park D."/>
            <person name="Pearson M."/>
            <person name="Roberts A."/>
            <person name="Saif S."/>
            <person name="Shenoy N."/>
            <person name="Sisk P."/>
            <person name="Stolte C."/>
            <person name="Sykes S."/>
            <person name="Walk T."/>
            <person name="White J."/>
            <person name="Yandava C."/>
            <person name="Burger G."/>
            <person name="Gray M.W."/>
            <person name="Holland P.W.H."/>
            <person name="King N."/>
            <person name="Lang F.B.F."/>
            <person name="Roger A.J."/>
            <person name="Ruiz-Trillo I."/>
            <person name="Lander E."/>
            <person name="Nusbaum C."/>
        </authorList>
    </citation>
    <scope>NUCLEOTIDE SEQUENCE [LARGE SCALE GENOMIC DNA]</scope>
    <source>
        <strain evidence="3">ATCC 38327</strain>
    </source>
</reference>
<accession>A0A0L0T3C0</accession>
<evidence type="ECO:0000313" key="3">
    <source>
        <dbReference type="Proteomes" id="UP000054350"/>
    </source>
</evidence>
<organism evidence="2 3">
    <name type="scientific">Allomyces macrogynus (strain ATCC 38327)</name>
    <name type="common">Allomyces javanicus var. macrogynus</name>
    <dbReference type="NCBI Taxonomy" id="578462"/>
    <lineage>
        <taxon>Eukaryota</taxon>
        <taxon>Fungi</taxon>
        <taxon>Fungi incertae sedis</taxon>
        <taxon>Blastocladiomycota</taxon>
        <taxon>Blastocladiomycetes</taxon>
        <taxon>Blastocladiales</taxon>
        <taxon>Blastocladiaceae</taxon>
        <taxon>Allomyces</taxon>
    </lineage>
</organism>
<proteinExistence type="predicted"/>
<reference evidence="2 3" key="1">
    <citation type="submission" date="2009-11" db="EMBL/GenBank/DDBJ databases">
        <title>Annotation of Allomyces macrogynus ATCC 38327.</title>
        <authorList>
            <consortium name="The Broad Institute Genome Sequencing Platform"/>
            <person name="Russ C."/>
            <person name="Cuomo C."/>
            <person name="Burger G."/>
            <person name="Gray M.W."/>
            <person name="Holland P.W.H."/>
            <person name="King N."/>
            <person name="Lang F.B.F."/>
            <person name="Roger A.J."/>
            <person name="Ruiz-Trillo I."/>
            <person name="Young S.K."/>
            <person name="Zeng Q."/>
            <person name="Gargeya S."/>
            <person name="Fitzgerald M."/>
            <person name="Haas B."/>
            <person name="Abouelleil A."/>
            <person name="Alvarado L."/>
            <person name="Arachchi H.M."/>
            <person name="Berlin A."/>
            <person name="Chapman S.B."/>
            <person name="Gearin G."/>
            <person name="Goldberg J."/>
            <person name="Griggs A."/>
            <person name="Gujja S."/>
            <person name="Hansen M."/>
            <person name="Heiman D."/>
            <person name="Howarth C."/>
            <person name="Larimer J."/>
            <person name="Lui A."/>
            <person name="MacDonald P.J.P."/>
            <person name="McCowen C."/>
            <person name="Montmayeur A."/>
            <person name="Murphy C."/>
            <person name="Neiman D."/>
            <person name="Pearson M."/>
            <person name="Priest M."/>
            <person name="Roberts A."/>
            <person name="Saif S."/>
            <person name="Shea T."/>
            <person name="Sisk P."/>
            <person name="Stolte C."/>
            <person name="Sykes S."/>
            <person name="Wortman J."/>
            <person name="Nusbaum C."/>
            <person name="Birren B."/>
        </authorList>
    </citation>
    <scope>NUCLEOTIDE SEQUENCE [LARGE SCALE GENOMIC DNA]</scope>
    <source>
        <strain evidence="2 3">ATCC 38327</strain>
    </source>
</reference>
<dbReference type="OrthoDB" id="202203at2759"/>
<dbReference type="eggNOG" id="KOG2755">
    <property type="taxonomic scope" value="Eukaryota"/>
</dbReference>